<evidence type="ECO:0000256" key="2">
    <source>
        <dbReference type="ARBA" id="ARBA00022884"/>
    </source>
</evidence>
<evidence type="ECO:0000256" key="1">
    <source>
        <dbReference type="ARBA" id="ARBA00022490"/>
    </source>
</evidence>
<feature type="region of interest" description="Disordered" evidence="6">
    <location>
        <begin position="137"/>
        <end position="159"/>
    </location>
</feature>
<dbReference type="VEuPathDB" id="FungiDB:CLCR_04340"/>
<dbReference type="VEuPathDB" id="FungiDB:G647_08155"/>
<dbReference type="GO" id="GO:1990904">
    <property type="term" value="C:ribonucleoprotein complex"/>
    <property type="evidence" value="ECO:0007669"/>
    <property type="project" value="UniProtKB-KW"/>
</dbReference>
<evidence type="ECO:0000256" key="6">
    <source>
        <dbReference type="SAM" id="MobiDB-lite"/>
    </source>
</evidence>
<dbReference type="InterPro" id="IPR010920">
    <property type="entry name" value="LSM_dom_sf"/>
</dbReference>
<dbReference type="GO" id="GO:0006397">
    <property type="term" value="P:mRNA processing"/>
    <property type="evidence" value="ECO:0007669"/>
    <property type="project" value="UniProtKB-UniRule"/>
</dbReference>
<reference evidence="9" key="1">
    <citation type="submission" date="2015-07" db="EMBL/GenBank/DDBJ databases">
        <authorList>
            <person name="Teixeira M.M."/>
            <person name="Souza R.C."/>
            <person name="Almeida L.G."/>
            <person name="Vicente V.A."/>
            <person name="de Hoog S."/>
            <person name="Bocca A.L."/>
            <person name="de Almeida S.R."/>
            <person name="Vasconcelos A.T."/>
            <person name="Felipe M.S."/>
        </authorList>
    </citation>
    <scope>NUCLEOTIDE SEQUENCE [LARGE SCALE GENOMIC DNA]</scope>
    <source>
        <strain evidence="9">KSF</strain>
    </source>
</reference>
<feature type="compositionally biased region" description="Basic and acidic residues" evidence="6">
    <location>
        <begin position="204"/>
        <end position="217"/>
    </location>
</feature>
<feature type="region of interest" description="Disordered" evidence="6">
    <location>
        <begin position="1"/>
        <end position="52"/>
    </location>
</feature>
<dbReference type="InterPro" id="IPR044642">
    <property type="entry name" value="PTHR15588"/>
</dbReference>
<comment type="subunit">
    <text evidence="4">Component of the heptameric LSM1-LSM7 complex, which consists of LSM1, LSM2, LSM3, LSM4, LSM5, LSM6 and LSM7. Component of the heptameric LSM2-LSM8 complex, which consists of LSM2, LSM3, LSM4, LSM5, LSM6, LSM7 and LSM8. The LSm subunits form a seven-membered ring structure with a doughnut shape.</text>
</comment>
<evidence type="ECO:0000256" key="3">
    <source>
        <dbReference type="ARBA" id="ARBA00023274"/>
    </source>
</evidence>
<dbReference type="SMART" id="SM00651">
    <property type="entry name" value="Sm"/>
    <property type="match status" value="1"/>
</dbReference>
<comment type="caution">
    <text evidence="8">The sequence shown here is derived from an EMBL/GenBank/DDBJ whole genome shotgun (WGS) entry which is preliminary data.</text>
</comment>
<keyword evidence="1 5" id="KW-0963">Cytoplasm</keyword>
<proteinExistence type="inferred from homology"/>
<dbReference type="Proteomes" id="UP000094526">
    <property type="component" value="Unassembled WGS sequence"/>
</dbReference>
<keyword evidence="3 5" id="KW-0687">Ribonucleoprotein</keyword>
<comment type="function">
    <text evidence="5">Component of the cytoplasmic LSM1-LSM7 complex which is involved in mRNA degradation.</text>
</comment>
<comment type="subcellular location">
    <subcellularLocation>
        <location evidence="5">Cytoplasm</location>
    </subcellularLocation>
    <subcellularLocation>
        <location evidence="5">Cytoplasm</location>
        <location evidence="5">P-body</location>
    </subcellularLocation>
</comment>
<dbReference type="AlphaFoldDB" id="A0A1C1CHJ4"/>
<evidence type="ECO:0000256" key="5">
    <source>
        <dbReference type="RuleBase" id="RU365047"/>
    </source>
</evidence>
<feature type="compositionally biased region" description="Acidic residues" evidence="6">
    <location>
        <begin position="185"/>
        <end position="203"/>
    </location>
</feature>
<feature type="domain" description="Sm" evidence="7">
    <location>
        <begin position="72"/>
        <end position="184"/>
    </location>
</feature>
<dbReference type="SUPFAM" id="SSF50182">
    <property type="entry name" value="Sm-like ribonucleoproteins"/>
    <property type="match status" value="1"/>
</dbReference>
<dbReference type="CDD" id="cd01728">
    <property type="entry name" value="LSm1"/>
    <property type="match status" value="1"/>
</dbReference>
<evidence type="ECO:0000256" key="4">
    <source>
        <dbReference type="ARBA" id="ARBA00025892"/>
    </source>
</evidence>
<protein>
    <recommendedName>
        <fullName evidence="5">U6 snRNA-associated Sm-like protein LSm1</fullName>
    </recommendedName>
</protein>
<accession>A0A1C1CHJ4</accession>
<keyword evidence="5" id="KW-0507">mRNA processing</keyword>
<gene>
    <name evidence="5" type="primary">LSM1</name>
    <name evidence="8" type="ORF">CLCR_04340</name>
</gene>
<dbReference type="InterPro" id="IPR001163">
    <property type="entry name" value="Sm_dom_euk/arc"/>
</dbReference>
<dbReference type="Gene3D" id="2.30.30.100">
    <property type="match status" value="1"/>
</dbReference>
<comment type="subunit">
    <text evidence="5">Component of the heptameric LSM1-LSM7 complex that forms a seven-membered ring structure with a donut shape.</text>
</comment>
<dbReference type="GO" id="GO:0003729">
    <property type="term" value="F:mRNA binding"/>
    <property type="evidence" value="ECO:0007669"/>
    <property type="project" value="TreeGrafter"/>
</dbReference>
<dbReference type="GO" id="GO:0000290">
    <property type="term" value="P:deadenylation-dependent decapping of nuclear-transcribed mRNA"/>
    <property type="evidence" value="ECO:0007669"/>
    <property type="project" value="TreeGrafter"/>
</dbReference>
<dbReference type="EMBL" id="LGRB01000012">
    <property type="protein sequence ID" value="OCT47989.1"/>
    <property type="molecule type" value="Genomic_DNA"/>
</dbReference>
<dbReference type="GO" id="GO:1990726">
    <property type="term" value="C:Lsm1-7-Pat1 complex"/>
    <property type="evidence" value="ECO:0007669"/>
    <property type="project" value="TreeGrafter"/>
</dbReference>
<evidence type="ECO:0000313" key="8">
    <source>
        <dbReference type="EMBL" id="OCT47989.1"/>
    </source>
</evidence>
<dbReference type="PANTHER" id="PTHR15588:SF8">
    <property type="entry name" value="U6 SNRNA-ASSOCIATED SM-LIKE PROTEIN LSM1"/>
    <property type="match status" value="1"/>
</dbReference>
<dbReference type="InterPro" id="IPR034104">
    <property type="entry name" value="Lsm1"/>
</dbReference>
<dbReference type="STRING" id="86049.A0A1C1CHJ4"/>
<comment type="similarity">
    <text evidence="5">Belongs to the snRNP Sm proteins family.</text>
</comment>
<dbReference type="OrthoDB" id="10263346at2759"/>
<organism evidence="8 9">
    <name type="scientific">Cladophialophora carrionii</name>
    <dbReference type="NCBI Taxonomy" id="86049"/>
    <lineage>
        <taxon>Eukaryota</taxon>
        <taxon>Fungi</taxon>
        <taxon>Dikarya</taxon>
        <taxon>Ascomycota</taxon>
        <taxon>Pezizomycotina</taxon>
        <taxon>Eurotiomycetes</taxon>
        <taxon>Chaetothyriomycetidae</taxon>
        <taxon>Chaetothyriales</taxon>
        <taxon>Herpotrichiellaceae</taxon>
        <taxon>Cladophialophora</taxon>
    </lineage>
</organism>
<name>A0A1C1CHJ4_9EURO</name>
<feature type="compositionally biased region" description="Polar residues" evidence="6">
    <location>
        <begin position="139"/>
        <end position="159"/>
    </location>
</feature>
<keyword evidence="2 5" id="KW-0694">RNA-binding</keyword>
<dbReference type="PANTHER" id="PTHR15588">
    <property type="entry name" value="LSM1"/>
    <property type="match status" value="1"/>
</dbReference>
<evidence type="ECO:0000313" key="9">
    <source>
        <dbReference type="Proteomes" id="UP000094526"/>
    </source>
</evidence>
<keyword evidence="9" id="KW-1185">Reference proteome</keyword>
<evidence type="ECO:0000259" key="7">
    <source>
        <dbReference type="SMART" id="SM00651"/>
    </source>
</evidence>
<dbReference type="GO" id="GO:0000932">
    <property type="term" value="C:P-body"/>
    <property type="evidence" value="ECO:0007669"/>
    <property type="project" value="UniProtKB-SubCell"/>
</dbReference>
<feature type="region of interest" description="Disordered" evidence="6">
    <location>
        <begin position="185"/>
        <end position="240"/>
    </location>
</feature>
<feature type="compositionally biased region" description="Low complexity" evidence="6">
    <location>
        <begin position="20"/>
        <end position="35"/>
    </location>
</feature>
<dbReference type="Pfam" id="PF01423">
    <property type="entry name" value="LSM"/>
    <property type="match status" value="1"/>
</dbReference>
<feature type="compositionally biased region" description="Basic residues" evidence="6">
    <location>
        <begin position="218"/>
        <end position="227"/>
    </location>
</feature>
<sequence>MEHLSLNDPPAHPSSPRRSQGQLQQHPHQQQQQQQNAVFPGPSAPQGAPQLPPQMFTTAAQLLDLTDSTSEGDLVKSMEENKRPSPGPSNTCFFPVEKLLLVLRDGRKIFGVLRSWDQFANLVLTETRERYFVTAPPAVSTSTNPHTDSTITPSESQQHARNLYCDIPRGTFLVRGENVLLLGEVDLDKDDDPPPGYEEGDVEEVFRLQKEAEQERKRRDKARGKRTAWRDPEGSGEVLF</sequence>